<reference evidence="1 2" key="1">
    <citation type="submission" date="2016-03" db="EMBL/GenBank/DDBJ databases">
        <title>Genome sequence of Nesiotobacter sp. nov., a moderately halophilic alphaproteobacterium isolated from the Yellow Sea, China.</title>
        <authorList>
            <person name="Zhang G."/>
            <person name="Zhang R."/>
        </authorList>
    </citation>
    <scope>NUCLEOTIDE SEQUENCE [LARGE SCALE GENOMIC DNA]</scope>
    <source>
        <strain evidence="1 2">WB1-6</strain>
    </source>
</reference>
<gene>
    <name evidence="1" type="ORF">A3843_14800</name>
</gene>
<evidence type="ECO:0000313" key="2">
    <source>
        <dbReference type="Proteomes" id="UP000185783"/>
    </source>
</evidence>
<organism evidence="1 2">
    <name type="scientific">Pseudovibrio exalbescens</name>
    <dbReference type="NCBI Taxonomy" id="197461"/>
    <lineage>
        <taxon>Bacteria</taxon>
        <taxon>Pseudomonadati</taxon>
        <taxon>Pseudomonadota</taxon>
        <taxon>Alphaproteobacteria</taxon>
        <taxon>Hyphomicrobiales</taxon>
        <taxon>Stappiaceae</taxon>
        <taxon>Pseudovibrio</taxon>
    </lineage>
</organism>
<protein>
    <submittedName>
        <fullName evidence="1">Uncharacterized protein</fullName>
    </submittedName>
</protein>
<comment type="caution">
    <text evidence="1">The sequence shown here is derived from an EMBL/GenBank/DDBJ whole genome shotgun (WGS) entry which is preliminary data.</text>
</comment>
<sequence>MYLAEAGLFVLDEGQDGCIAFRLDPVRFDDKAARCHKRRQLLANEEISGRDDNTRSYVYPGMRYLGRFAETLDDRARVEFISAGEAPEIRLPDPL</sequence>
<dbReference type="STRING" id="197461.A3843_14800"/>
<dbReference type="Proteomes" id="UP000185783">
    <property type="component" value="Unassembled WGS sequence"/>
</dbReference>
<proteinExistence type="predicted"/>
<accession>A0A1U7JE34</accession>
<keyword evidence="2" id="KW-1185">Reference proteome</keyword>
<evidence type="ECO:0000313" key="1">
    <source>
        <dbReference type="EMBL" id="OKL43010.1"/>
    </source>
</evidence>
<dbReference type="AlphaFoldDB" id="A0A1U7JE34"/>
<dbReference type="EMBL" id="LVVZ01000022">
    <property type="protein sequence ID" value="OKL43010.1"/>
    <property type="molecule type" value="Genomic_DNA"/>
</dbReference>
<dbReference type="RefSeq" id="WP_028482799.1">
    <property type="nucleotide sequence ID" value="NZ_LVVZ01000022.1"/>
</dbReference>
<name>A0A1U7JE34_9HYPH</name>